<feature type="region of interest" description="Disordered" evidence="5">
    <location>
        <begin position="62"/>
        <end position="227"/>
    </location>
</feature>
<evidence type="ECO:0000256" key="5">
    <source>
        <dbReference type="SAM" id="MobiDB-lite"/>
    </source>
</evidence>
<feature type="compositionally biased region" description="Basic and acidic residues" evidence="5">
    <location>
        <begin position="113"/>
        <end position="136"/>
    </location>
</feature>
<feature type="domain" description="Chromo" evidence="6">
    <location>
        <begin position="445"/>
        <end position="524"/>
    </location>
</feature>
<dbReference type="Pfam" id="PF00385">
    <property type="entry name" value="Chromo"/>
    <property type="match status" value="1"/>
</dbReference>
<dbReference type="Proteomes" id="UP001188597">
    <property type="component" value="Unassembled WGS sequence"/>
</dbReference>
<dbReference type="GO" id="GO:0034728">
    <property type="term" value="P:nucleosome organization"/>
    <property type="evidence" value="ECO:0007669"/>
    <property type="project" value="TreeGrafter"/>
</dbReference>
<keyword evidence="9" id="KW-1185">Reference proteome</keyword>
<feature type="compositionally biased region" description="Acidic residues" evidence="5">
    <location>
        <begin position="195"/>
        <end position="214"/>
    </location>
</feature>
<dbReference type="CDD" id="cd18660">
    <property type="entry name" value="CD1_tandem"/>
    <property type="match status" value="1"/>
</dbReference>
<dbReference type="CDD" id="cd18659">
    <property type="entry name" value="CD2_tandem"/>
    <property type="match status" value="1"/>
</dbReference>
<feature type="region of interest" description="Disordered" evidence="5">
    <location>
        <begin position="283"/>
        <end position="447"/>
    </location>
</feature>
<reference evidence="8" key="1">
    <citation type="submission" date="2022-12" db="EMBL/GenBank/DDBJ databases">
        <title>Draft genome assemblies for two species of Escallonia (Escalloniales).</title>
        <authorList>
            <person name="Chanderbali A."/>
            <person name="Dervinis C."/>
            <person name="Anghel I."/>
            <person name="Soltis D."/>
            <person name="Soltis P."/>
            <person name="Zapata F."/>
        </authorList>
    </citation>
    <scope>NUCLEOTIDE SEQUENCE</scope>
    <source>
        <strain evidence="8">UCBG64.0493</strain>
        <tissue evidence="8">Leaf</tissue>
    </source>
</reference>
<dbReference type="GO" id="GO:0016887">
    <property type="term" value="F:ATP hydrolysis activity"/>
    <property type="evidence" value="ECO:0007669"/>
    <property type="project" value="TreeGrafter"/>
</dbReference>
<proteinExistence type="predicted"/>
<dbReference type="InterPro" id="IPR027417">
    <property type="entry name" value="P-loop_NTPase"/>
</dbReference>
<dbReference type="PANTHER" id="PTHR45623">
    <property type="entry name" value="CHROMODOMAIN-HELICASE-DNA-BINDING PROTEIN 3-RELATED-RELATED"/>
    <property type="match status" value="1"/>
</dbReference>
<dbReference type="PROSITE" id="PS50013">
    <property type="entry name" value="CHROMO_2"/>
    <property type="match status" value="2"/>
</dbReference>
<dbReference type="GO" id="GO:0005524">
    <property type="term" value="F:ATP binding"/>
    <property type="evidence" value="ECO:0007669"/>
    <property type="project" value="UniProtKB-KW"/>
</dbReference>
<dbReference type="SMART" id="SM00298">
    <property type="entry name" value="CHROMO"/>
    <property type="match status" value="2"/>
</dbReference>
<dbReference type="InterPro" id="IPR000953">
    <property type="entry name" value="Chromo/chromo_shadow_dom"/>
</dbReference>
<evidence type="ECO:0000313" key="9">
    <source>
        <dbReference type="Proteomes" id="UP001188597"/>
    </source>
</evidence>
<evidence type="ECO:0000313" key="8">
    <source>
        <dbReference type="EMBL" id="KAK2999484.1"/>
    </source>
</evidence>
<evidence type="ECO:0000259" key="6">
    <source>
        <dbReference type="PROSITE" id="PS50013"/>
    </source>
</evidence>
<protein>
    <recommendedName>
        <fullName evidence="10">Protein CHROMATIN REMODELING 5</fullName>
    </recommendedName>
</protein>
<dbReference type="InterPro" id="IPR014001">
    <property type="entry name" value="Helicase_ATP-bd"/>
</dbReference>
<dbReference type="PANTHER" id="PTHR45623:SF14">
    <property type="entry name" value="CHROMODOMAIN-HELICASE-DNA-BINDING PROTEIN 1"/>
    <property type="match status" value="1"/>
</dbReference>
<dbReference type="GO" id="GO:0042393">
    <property type="term" value="F:histone binding"/>
    <property type="evidence" value="ECO:0007669"/>
    <property type="project" value="TreeGrafter"/>
</dbReference>
<feature type="domain" description="Helicase ATP-binding" evidence="7">
    <location>
        <begin position="633"/>
        <end position="792"/>
    </location>
</feature>
<keyword evidence="3" id="KW-0067">ATP-binding</keyword>
<feature type="compositionally biased region" description="Acidic residues" evidence="5">
    <location>
        <begin position="287"/>
        <end position="317"/>
    </location>
</feature>
<name>A0AA88V1T3_9ASTE</name>
<dbReference type="GO" id="GO:0005634">
    <property type="term" value="C:nucleus"/>
    <property type="evidence" value="ECO:0007669"/>
    <property type="project" value="UniProtKB-SubCell"/>
</dbReference>
<dbReference type="Gene3D" id="2.40.50.40">
    <property type="match status" value="2"/>
</dbReference>
<dbReference type="EMBL" id="JAVXUP010003268">
    <property type="protein sequence ID" value="KAK2999484.1"/>
    <property type="molecule type" value="Genomic_DNA"/>
</dbReference>
<dbReference type="GO" id="GO:0000785">
    <property type="term" value="C:chromatin"/>
    <property type="evidence" value="ECO:0007669"/>
    <property type="project" value="TreeGrafter"/>
</dbReference>
<keyword evidence="2" id="KW-0547">Nucleotide-binding</keyword>
<dbReference type="GO" id="GO:0140658">
    <property type="term" value="F:ATP-dependent chromatin remodeler activity"/>
    <property type="evidence" value="ECO:0007669"/>
    <property type="project" value="TreeGrafter"/>
</dbReference>
<evidence type="ECO:0000259" key="7">
    <source>
        <dbReference type="PROSITE" id="PS51192"/>
    </source>
</evidence>
<dbReference type="GO" id="GO:0003682">
    <property type="term" value="F:chromatin binding"/>
    <property type="evidence" value="ECO:0007669"/>
    <property type="project" value="TreeGrafter"/>
</dbReference>
<dbReference type="FunFam" id="2.40.50.40:FF:000032">
    <property type="entry name" value="protein CHROMATIN REMODELING 5 isoform X2"/>
    <property type="match status" value="1"/>
</dbReference>
<feature type="compositionally biased region" description="Acidic residues" evidence="5">
    <location>
        <begin position="139"/>
        <end position="153"/>
    </location>
</feature>
<evidence type="ECO:0000256" key="1">
    <source>
        <dbReference type="ARBA" id="ARBA00004123"/>
    </source>
</evidence>
<accession>A0AA88V1T3</accession>
<feature type="non-terminal residue" evidence="8">
    <location>
        <position position="814"/>
    </location>
</feature>
<comment type="subcellular location">
    <subcellularLocation>
        <location evidence="1">Nucleus</location>
    </subcellularLocation>
</comment>
<organism evidence="8 9">
    <name type="scientific">Escallonia herrerae</name>
    <dbReference type="NCBI Taxonomy" id="1293975"/>
    <lineage>
        <taxon>Eukaryota</taxon>
        <taxon>Viridiplantae</taxon>
        <taxon>Streptophyta</taxon>
        <taxon>Embryophyta</taxon>
        <taxon>Tracheophyta</taxon>
        <taxon>Spermatophyta</taxon>
        <taxon>Magnoliopsida</taxon>
        <taxon>eudicotyledons</taxon>
        <taxon>Gunneridae</taxon>
        <taxon>Pentapetalae</taxon>
        <taxon>asterids</taxon>
        <taxon>campanulids</taxon>
        <taxon>Escalloniales</taxon>
        <taxon>Escalloniaceae</taxon>
        <taxon>Escallonia</taxon>
    </lineage>
</organism>
<evidence type="ECO:0000256" key="4">
    <source>
        <dbReference type="ARBA" id="ARBA00023242"/>
    </source>
</evidence>
<feature type="domain" description="Chromo" evidence="6">
    <location>
        <begin position="558"/>
        <end position="622"/>
    </location>
</feature>
<dbReference type="Gene3D" id="3.40.50.10810">
    <property type="entry name" value="Tandem AAA-ATPase domain"/>
    <property type="match status" value="1"/>
</dbReference>
<dbReference type="SUPFAM" id="SSF52540">
    <property type="entry name" value="P-loop containing nucleoside triphosphate hydrolases"/>
    <property type="match status" value="1"/>
</dbReference>
<feature type="compositionally biased region" description="Basic residues" evidence="5">
    <location>
        <begin position="321"/>
        <end position="333"/>
    </location>
</feature>
<dbReference type="GO" id="GO:0003677">
    <property type="term" value="F:DNA binding"/>
    <property type="evidence" value="ECO:0007669"/>
    <property type="project" value="TreeGrafter"/>
</dbReference>
<feature type="compositionally biased region" description="Basic residues" evidence="5">
    <location>
        <begin position="378"/>
        <end position="389"/>
    </location>
</feature>
<evidence type="ECO:0000256" key="2">
    <source>
        <dbReference type="ARBA" id="ARBA00022741"/>
    </source>
</evidence>
<evidence type="ECO:0008006" key="10">
    <source>
        <dbReference type="Google" id="ProtNLM"/>
    </source>
</evidence>
<dbReference type="SMART" id="SM00487">
    <property type="entry name" value="DEXDc"/>
    <property type="match status" value="1"/>
</dbReference>
<feature type="compositionally biased region" description="Low complexity" evidence="5">
    <location>
        <begin position="397"/>
        <end position="410"/>
    </location>
</feature>
<dbReference type="InterPro" id="IPR038718">
    <property type="entry name" value="SNF2-like_sf"/>
</dbReference>
<dbReference type="PROSITE" id="PS51192">
    <property type="entry name" value="HELICASE_ATP_BIND_1"/>
    <property type="match status" value="1"/>
</dbReference>
<dbReference type="SUPFAM" id="SSF54160">
    <property type="entry name" value="Chromo domain-like"/>
    <property type="match status" value="2"/>
</dbReference>
<sequence length="814" mass="92314">MAFFRNYSNETVAHSVLDEKGQRQSIGNEDVDIMKMDDGEQGVSRLGDEAVVNEVRSSNLQLSKNRTAPAGRWGSTFWKDCQPMRSRGGSESGEESESTSGNKSEEIYEDDASDGREVRSQSEEDIGQREVNKVPPDEMLSDDYYEQDGDEQNDSLHPRVLNTSVRYDAKPQSRPANVYKNSKASNGAEYGGNDADYEDDDDGEDEDDPDDADFDPGYGTTNDGQGMKCFGRSDIVYLNVSSLDSMQTSLASTSALVGCPGIKLVFIERINLNKTEEVDKVGAVDDSAMDQDEDWDGDDLVEDDNSDVDLYISDEDDSLNKKPRGRQRGKGGRTVKSTRELQSFASCSRRRRGRTSVEEEDSSAKDSDNDSDDDFRSMTKRGTHHHRSNGGRSTSTNVSRRNNDIRSSSRSVRKVSYAESEESEELDEGRKKKSQKEEVEEEDGDYIEKVLWHQPKGMAEEAKKNSRSTEPLLLSHLFDTELDWKEIEFLIKWKGQSHLHCQWKSFSELQNLSGFKKVLNYTKRVMEDVKYRMAVSREEIEVHDVSKEMDLDLIKQNSQVERIIADRISKDGSGDVVPEYLVKWQGLSYAEATWEKDLDIAFAQEAIDEYKAREAAVGVQGKMVDLQRRKSKDEMGLGKTVQSVSMLGFLQNAQQIHGPFLVVVPLSTLSNWAKEFKKWLPDMNVIIYVGTRASREVCQQYEFYSDKNGGRGIIFDTLLTTYEVLLKDKAVLSKIKWNYLMVDEAHRLKNSEASLYTALSEFSTKNKLLITGTPLQNSVEELWALLHFLDPDKFRSKDDFVQNYKNLSSFNELE</sequence>
<gene>
    <name evidence="8" type="ORF">RJ639_024301</name>
</gene>
<evidence type="ECO:0000256" key="3">
    <source>
        <dbReference type="ARBA" id="ARBA00022840"/>
    </source>
</evidence>
<comment type="caution">
    <text evidence="8">The sequence shown here is derived from an EMBL/GenBank/DDBJ whole genome shotgun (WGS) entry which is preliminary data.</text>
</comment>
<keyword evidence="4" id="KW-0539">Nucleus</keyword>
<dbReference type="InterPro" id="IPR000330">
    <property type="entry name" value="SNF2_N"/>
</dbReference>
<dbReference type="Pfam" id="PF00176">
    <property type="entry name" value="SNF2-rel_dom"/>
    <property type="match status" value="1"/>
</dbReference>
<dbReference type="InterPro" id="IPR016197">
    <property type="entry name" value="Chromo-like_dom_sf"/>
</dbReference>
<dbReference type="AlphaFoldDB" id="A0AA88V1T3"/>
<dbReference type="InterPro" id="IPR023780">
    <property type="entry name" value="Chromo_domain"/>
</dbReference>